<evidence type="ECO:0000313" key="2">
    <source>
        <dbReference type="Proteomes" id="UP000010552"/>
    </source>
</evidence>
<gene>
    <name evidence="1" type="ORF">PAL_GLEAN10009588</name>
</gene>
<dbReference type="Proteomes" id="UP000010552">
    <property type="component" value="Unassembled WGS sequence"/>
</dbReference>
<name>L5L3X0_PTEAL</name>
<keyword evidence="2" id="KW-1185">Reference proteome</keyword>
<organism evidence="1 2">
    <name type="scientific">Pteropus alecto</name>
    <name type="common">Black flying fox</name>
    <dbReference type="NCBI Taxonomy" id="9402"/>
    <lineage>
        <taxon>Eukaryota</taxon>
        <taxon>Metazoa</taxon>
        <taxon>Chordata</taxon>
        <taxon>Craniata</taxon>
        <taxon>Vertebrata</taxon>
        <taxon>Euteleostomi</taxon>
        <taxon>Mammalia</taxon>
        <taxon>Eutheria</taxon>
        <taxon>Laurasiatheria</taxon>
        <taxon>Chiroptera</taxon>
        <taxon>Yinpterochiroptera</taxon>
        <taxon>Pteropodoidea</taxon>
        <taxon>Pteropodidae</taxon>
        <taxon>Pteropodinae</taxon>
        <taxon>Pteropus</taxon>
    </lineage>
</organism>
<dbReference type="AlphaFoldDB" id="L5L3X0"/>
<dbReference type="InParanoid" id="L5L3X0"/>
<evidence type="ECO:0000313" key="1">
    <source>
        <dbReference type="EMBL" id="ELK18342.1"/>
    </source>
</evidence>
<protein>
    <submittedName>
        <fullName evidence="1">Uncharacterized protein</fullName>
    </submittedName>
</protein>
<dbReference type="EMBL" id="KB030332">
    <property type="protein sequence ID" value="ELK18342.1"/>
    <property type="molecule type" value="Genomic_DNA"/>
</dbReference>
<reference evidence="2" key="1">
    <citation type="journal article" date="2013" name="Science">
        <title>Comparative analysis of bat genomes provides insight into the evolution of flight and immunity.</title>
        <authorList>
            <person name="Zhang G."/>
            <person name="Cowled C."/>
            <person name="Shi Z."/>
            <person name="Huang Z."/>
            <person name="Bishop-Lilly K.A."/>
            <person name="Fang X."/>
            <person name="Wynne J.W."/>
            <person name="Xiong Z."/>
            <person name="Baker M.L."/>
            <person name="Zhao W."/>
            <person name="Tachedjian M."/>
            <person name="Zhu Y."/>
            <person name="Zhou P."/>
            <person name="Jiang X."/>
            <person name="Ng J."/>
            <person name="Yang L."/>
            <person name="Wu L."/>
            <person name="Xiao J."/>
            <person name="Feng Y."/>
            <person name="Chen Y."/>
            <person name="Sun X."/>
            <person name="Zhang Y."/>
            <person name="Marsh G.A."/>
            <person name="Crameri G."/>
            <person name="Broder C.C."/>
            <person name="Frey K.G."/>
            <person name="Wang L.F."/>
            <person name="Wang J."/>
        </authorList>
    </citation>
    <scope>NUCLEOTIDE SEQUENCE [LARGE SCALE GENOMIC DNA]</scope>
</reference>
<sequence length="63" mass="7046">MATAHACLGSWDLEKVKLMLGFWLSTDPEPATAFLPWTPDSLQLPIPLFTDRARPESGWETDS</sequence>
<proteinExistence type="predicted"/>
<accession>L5L3X0</accession>